<feature type="compositionally biased region" description="Low complexity" evidence="1">
    <location>
        <begin position="254"/>
        <end position="264"/>
    </location>
</feature>
<dbReference type="InterPro" id="IPR020422">
    <property type="entry name" value="TYR_PHOSPHATASE_DUAL_dom"/>
</dbReference>
<name>A0A8E2JG42_9PEZI</name>
<evidence type="ECO:0000313" key="4">
    <source>
        <dbReference type="Proteomes" id="UP000250266"/>
    </source>
</evidence>
<accession>A0A8E2JG42</accession>
<dbReference type="Proteomes" id="UP000250266">
    <property type="component" value="Unassembled WGS sequence"/>
</dbReference>
<feature type="compositionally biased region" description="Acidic residues" evidence="1">
    <location>
        <begin position="291"/>
        <end position="306"/>
    </location>
</feature>
<evidence type="ECO:0000313" key="3">
    <source>
        <dbReference type="EMBL" id="OCK81365.1"/>
    </source>
</evidence>
<feature type="compositionally biased region" description="Polar residues" evidence="1">
    <location>
        <begin position="265"/>
        <end position="282"/>
    </location>
</feature>
<reference evidence="3 4" key="1">
    <citation type="journal article" date="2016" name="Nat. Commun.">
        <title>Ectomycorrhizal ecology is imprinted in the genome of the dominant symbiotic fungus Cenococcum geophilum.</title>
        <authorList>
            <consortium name="DOE Joint Genome Institute"/>
            <person name="Peter M."/>
            <person name="Kohler A."/>
            <person name="Ohm R.A."/>
            <person name="Kuo A."/>
            <person name="Krutzmann J."/>
            <person name="Morin E."/>
            <person name="Arend M."/>
            <person name="Barry K.W."/>
            <person name="Binder M."/>
            <person name="Choi C."/>
            <person name="Clum A."/>
            <person name="Copeland A."/>
            <person name="Grisel N."/>
            <person name="Haridas S."/>
            <person name="Kipfer T."/>
            <person name="LaButti K."/>
            <person name="Lindquist E."/>
            <person name="Lipzen A."/>
            <person name="Maire R."/>
            <person name="Meier B."/>
            <person name="Mihaltcheva S."/>
            <person name="Molinier V."/>
            <person name="Murat C."/>
            <person name="Poggeler S."/>
            <person name="Quandt C.A."/>
            <person name="Sperisen C."/>
            <person name="Tritt A."/>
            <person name="Tisserant E."/>
            <person name="Crous P.W."/>
            <person name="Henrissat B."/>
            <person name="Nehls U."/>
            <person name="Egli S."/>
            <person name="Spatafora J.W."/>
            <person name="Grigoriev I.V."/>
            <person name="Martin F.M."/>
        </authorList>
    </citation>
    <scope>NUCLEOTIDE SEQUENCE [LARGE SCALE GENOMIC DNA]</scope>
    <source>
        <strain evidence="3 4">CBS 459.81</strain>
    </source>
</reference>
<dbReference type="PANTHER" id="PTHR46588:SF1">
    <property type="entry name" value="SERINE_THREONINE_TYROSINE-INTERACTING PROTEIN"/>
    <property type="match status" value="1"/>
</dbReference>
<gene>
    <name evidence="3" type="ORF">K432DRAFT_295647</name>
</gene>
<dbReference type="CDD" id="cd14498">
    <property type="entry name" value="DSP"/>
    <property type="match status" value="1"/>
</dbReference>
<dbReference type="EMBL" id="KV744923">
    <property type="protein sequence ID" value="OCK81365.1"/>
    <property type="molecule type" value="Genomic_DNA"/>
</dbReference>
<dbReference type="SUPFAM" id="SSF52799">
    <property type="entry name" value="(Phosphotyrosine protein) phosphatases II"/>
    <property type="match status" value="1"/>
</dbReference>
<dbReference type="InterPro" id="IPR029021">
    <property type="entry name" value="Prot-tyrosine_phosphatase-like"/>
</dbReference>
<dbReference type="PANTHER" id="PTHR46588">
    <property type="entry name" value="SERINE/THREONINE/TYROSINE-INTERACTING PROTEIN"/>
    <property type="match status" value="1"/>
</dbReference>
<dbReference type="Gene3D" id="3.90.190.10">
    <property type="entry name" value="Protein tyrosine phosphatase superfamily"/>
    <property type="match status" value="1"/>
</dbReference>
<dbReference type="OrthoDB" id="10252009at2759"/>
<organism evidence="3 4">
    <name type="scientific">Lepidopterella palustris CBS 459.81</name>
    <dbReference type="NCBI Taxonomy" id="1314670"/>
    <lineage>
        <taxon>Eukaryota</taxon>
        <taxon>Fungi</taxon>
        <taxon>Dikarya</taxon>
        <taxon>Ascomycota</taxon>
        <taxon>Pezizomycotina</taxon>
        <taxon>Dothideomycetes</taxon>
        <taxon>Pleosporomycetidae</taxon>
        <taxon>Mytilinidiales</taxon>
        <taxon>Argynnaceae</taxon>
        <taxon>Lepidopterella</taxon>
    </lineage>
</organism>
<evidence type="ECO:0000256" key="1">
    <source>
        <dbReference type="SAM" id="MobiDB-lite"/>
    </source>
</evidence>
<proteinExistence type="predicted"/>
<sequence>MVSHEENAMSDTSLSHKRHQEYVYRLPTPPRIIIPPPTLQTEVPDVAIERVIHPEEGQVDMSFLSGVDFSDVVQRNSLIEWTYERRRQAQMVLPFLYLGPMVAAKDMAFLRNEQITMLLAIRPRQTGMIGAFKAAQDANLETCAIEVPNNQALISTFPNALKIINEHLYRVYKRDARHPQMGKVFVFCESGNEKSAAIVAAYLMEMLADIDFVKAMQICQAQRFCVNFDDALKHLLQSYWEIISARRLVAKTRPSSLPSSSNLSVRHSQPVSTGSSNRSPSVSGHKRTLDDVYDDDMDMDDGVDSSDDARFRGREIAPFEDSR</sequence>
<protein>
    <submittedName>
        <fullName evidence="3">Phosphatases II</fullName>
    </submittedName>
</protein>
<feature type="compositionally biased region" description="Basic and acidic residues" evidence="1">
    <location>
        <begin position="307"/>
        <end position="323"/>
    </location>
</feature>
<dbReference type="GO" id="GO:0062026">
    <property type="term" value="P:negative regulation of SCF-dependent proteasomal ubiquitin-dependent catabolic process"/>
    <property type="evidence" value="ECO:0007669"/>
    <property type="project" value="TreeGrafter"/>
</dbReference>
<dbReference type="GO" id="GO:0005737">
    <property type="term" value="C:cytoplasm"/>
    <property type="evidence" value="ECO:0007669"/>
    <property type="project" value="TreeGrafter"/>
</dbReference>
<dbReference type="GO" id="GO:1990444">
    <property type="term" value="F:F-box domain binding"/>
    <property type="evidence" value="ECO:0007669"/>
    <property type="project" value="TreeGrafter"/>
</dbReference>
<feature type="domain" description="Tyrosine-protein phosphatase" evidence="2">
    <location>
        <begin position="88"/>
        <end position="242"/>
    </location>
</feature>
<dbReference type="InterPro" id="IPR052449">
    <property type="entry name" value="STYX-Interacting_Phosphatase"/>
</dbReference>
<feature type="region of interest" description="Disordered" evidence="1">
    <location>
        <begin position="254"/>
        <end position="323"/>
    </location>
</feature>
<dbReference type="SMART" id="SM00195">
    <property type="entry name" value="DSPc"/>
    <property type="match status" value="1"/>
</dbReference>
<keyword evidence="4" id="KW-1185">Reference proteome</keyword>
<dbReference type="AlphaFoldDB" id="A0A8E2JG42"/>
<evidence type="ECO:0000259" key="2">
    <source>
        <dbReference type="SMART" id="SM00195"/>
    </source>
</evidence>
<dbReference type="GO" id="GO:0070372">
    <property type="term" value="P:regulation of ERK1 and ERK2 cascade"/>
    <property type="evidence" value="ECO:0007669"/>
    <property type="project" value="TreeGrafter"/>
</dbReference>
<dbReference type="GO" id="GO:0005654">
    <property type="term" value="C:nucleoplasm"/>
    <property type="evidence" value="ECO:0007669"/>
    <property type="project" value="TreeGrafter"/>
</dbReference>